<dbReference type="AlphaFoldDB" id="A0A2S2DTD6"/>
<organism evidence="2 3">
    <name type="scientific">Aquirufa nivalisilvae</name>
    <dbReference type="NCBI Taxonomy" id="2516557"/>
    <lineage>
        <taxon>Bacteria</taxon>
        <taxon>Pseudomonadati</taxon>
        <taxon>Bacteroidota</taxon>
        <taxon>Cytophagia</taxon>
        <taxon>Cytophagales</taxon>
        <taxon>Flectobacillaceae</taxon>
        <taxon>Aquirufa</taxon>
    </lineage>
</organism>
<protein>
    <recommendedName>
        <fullName evidence="4">DUF3500 domain-containing protein</fullName>
    </recommendedName>
</protein>
<dbReference type="Proteomes" id="UP000245468">
    <property type="component" value="Chromosome"/>
</dbReference>
<feature type="chain" id="PRO_5015578386" description="DUF3500 domain-containing protein" evidence="1">
    <location>
        <begin position="24"/>
        <end position="344"/>
    </location>
</feature>
<dbReference type="PANTHER" id="PTHR37489">
    <property type="entry name" value="DUF3500 DOMAIN-CONTAINING PROTEIN"/>
    <property type="match status" value="1"/>
</dbReference>
<dbReference type="EMBL" id="CP029346">
    <property type="protein sequence ID" value="AWL08661.1"/>
    <property type="molecule type" value="Genomic_DNA"/>
</dbReference>
<dbReference type="PANTHER" id="PTHR37489:SF1">
    <property type="entry name" value="DUF3500 DOMAIN-CONTAINING PROTEIN"/>
    <property type="match status" value="1"/>
</dbReference>
<name>A0A2S2DTD6_9BACT</name>
<evidence type="ECO:0000313" key="3">
    <source>
        <dbReference type="Proteomes" id="UP000245468"/>
    </source>
</evidence>
<evidence type="ECO:0008006" key="4">
    <source>
        <dbReference type="Google" id="ProtNLM"/>
    </source>
</evidence>
<accession>A0A2S2DTD6</accession>
<keyword evidence="1" id="KW-0732">Signal</keyword>
<evidence type="ECO:0000256" key="1">
    <source>
        <dbReference type="SAM" id="SignalP"/>
    </source>
</evidence>
<sequence>MKRTFNLFISCFMLGFTPMVSLAQTDSPGVQKAMAFIQSLSDAQKSRALYSFDAVTRFNWHFLPPTMVARHGTVVKDMDANQKQLLYDFMQVYLSEKGFKKTRDIMDFEYYLKEIQPKNPSRIPENQFVAFYGDPSKDKVWGWKFGGHHLALNFTIVDDKLSYAPFFFGVYPAEAESGERKGTRLMKEEEDMALDLINSMSEKQKTKAIFSLSTFNEVVTTNSVHVGPLPDEGISVKEMNTQQKADLNQLIMHYLSAMPPKIAEMRLKHIANEDFNSVKFAWAGNTERKKAHYYRIQGKSFLVEFDNTQDNANHIHTVWRDFRGDFGTDLLKEHYMTAEHHQHK</sequence>
<dbReference type="Pfam" id="PF12006">
    <property type="entry name" value="DUF3500"/>
    <property type="match status" value="1"/>
</dbReference>
<reference evidence="3" key="1">
    <citation type="submission" date="2018-05" db="EMBL/GenBank/DDBJ databases">
        <title>Pseudarcicella sp. HME7025 Genome sequencing and assembly.</title>
        <authorList>
            <person name="Kim H."/>
            <person name="Kang H."/>
            <person name="Joh K."/>
        </authorList>
    </citation>
    <scope>NUCLEOTIDE SEQUENCE [LARGE SCALE GENOMIC DNA]</scope>
    <source>
        <strain evidence="3">HME7025</strain>
    </source>
</reference>
<keyword evidence="3" id="KW-1185">Reference proteome</keyword>
<dbReference type="KEGG" id="psez:HME7025_00790"/>
<proteinExistence type="predicted"/>
<dbReference type="InterPro" id="IPR021889">
    <property type="entry name" value="DUF3500"/>
</dbReference>
<dbReference type="OrthoDB" id="581140at2"/>
<dbReference type="RefSeq" id="WP_109322398.1">
    <property type="nucleotide sequence ID" value="NZ_CP029346.1"/>
</dbReference>
<feature type="signal peptide" evidence="1">
    <location>
        <begin position="1"/>
        <end position="23"/>
    </location>
</feature>
<gene>
    <name evidence="2" type="ORF">HME7025_00790</name>
</gene>
<evidence type="ECO:0000313" key="2">
    <source>
        <dbReference type="EMBL" id="AWL08661.1"/>
    </source>
</evidence>